<evidence type="ECO:0000313" key="2">
    <source>
        <dbReference type="EMBL" id="KAJ6633099.1"/>
    </source>
</evidence>
<dbReference type="AlphaFoldDB" id="A0A9Q0MKX8"/>
<comment type="caution">
    <text evidence="2">The sequence shown here is derived from an EMBL/GenBank/DDBJ whole genome shotgun (WGS) entry which is preliminary data.</text>
</comment>
<proteinExistence type="predicted"/>
<dbReference type="Proteomes" id="UP001151699">
    <property type="component" value="Unassembled WGS sequence"/>
</dbReference>
<accession>A0A9Q0MKX8</accession>
<feature type="chain" id="PRO_5040309543" evidence="1">
    <location>
        <begin position="20"/>
        <end position="96"/>
    </location>
</feature>
<gene>
    <name evidence="2" type="ORF">Bhyg_15653</name>
</gene>
<sequence length="96" mass="10262">MRSLIAFLIYTQLVQFTFTVPLPDPTFDVVGPIIAAGAVAAARYTGAIGPGFAGGYPYNGRVFYGGPAYGVNPYYGGIPYGGAPIYPRVPFNRPFY</sequence>
<protein>
    <submittedName>
        <fullName evidence="2">Uncharacterized protein</fullName>
    </submittedName>
</protein>
<keyword evidence="1" id="KW-0732">Signal</keyword>
<evidence type="ECO:0000256" key="1">
    <source>
        <dbReference type="SAM" id="SignalP"/>
    </source>
</evidence>
<evidence type="ECO:0000313" key="3">
    <source>
        <dbReference type="Proteomes" id="UP001151699"/>
    </source>
</evidence>
<organism evidence="2 3">
    <name type="scientific">Pseudolycoriella hygida</name>
    <dbReference type="NCBI Taxonomy" id="35572"/>
    <lineage>
        <taxon>Eukaryota</taxon>
        <taxon>Metazoa</taxon>
        <taxon>Ecdysozoa</taxon>
        <taxon>Arthropoda</taxon>
        <taxon>Hexapoda</taxon>
        <taxon>Insecta</taxon>
        <taxon>Pterygota</taxon>
        <taxon>Neoptera</taxon>
        <taxon>Endopterygota</taxon>
        <taxon>Diptera</taxon>
        <taxon>Nematocera</taxon>
        <taxon>Sciaroidea</taxon>
        <taxon>Sciaridae</taxon>
        <taxon>Pseudolycoriella</taxon>
    </lineage>
</organism>
<keyword evidence="3" id="KW-1185">Reference proteome</keyword>
<name>A0A9Q0MKX8_9DIPT</name>
<reference evidence="2" key="1">
    <citation type="submission" date="2022-07" db="EMBL/GenBank/DDBJ databases">
        <authorList>
            <person name="Trinca V."/>
            <person name="Uliana J.V.C."/>
            <person name="Torres T.T."/>
            <person name="Ward R.J."/>
            <person name="Monesi N."/>
        </authorList>
    </citation>
    <scope>NUCLEOTIDE SEQUENCE</scope>
    <source>
        <strain evidence="2">HSMRA1968</strain>
        <tissue evidence="2">Whole embryos</tissue>
    </source>
</reference>
<feature type="signal peptide" evidence="1">
    <location>
        <begin position="1"/>
        <end position="19"/>
    </location>
</feature>
<dbReference type="EMBL" id="WJQU01002215">
    <property type="protein sequence ID" value="KAJ6633099.1"/>
    <property type="molecule type" value="Genomic_DNA"/>
</dbReference>